<feature type="compositionally biased region" description="Basic and acidic residues" evidence="1">
    <location>
        <begin position="186"/>
        <end position="196"/>
    </location>
</feature>
<proteinExistence type="predicted"/>
<dbReference type="GO" id="GO:0007508">
    <property type="term" value="P:larval heart development"/>
    <property type="evidence" value="ECO:0007669"/>
    <property type="project" value="TreeGrafter"/>
</dbReference>
<accession>A0AAN7NQU1</accession>
<dbReference type="GO" id="GO:0061343">
    <property type="term" value="P:cell adhesion involved in heart morphogenesis"/>
    <property type="evidence" value="ECO:0007669"/>
    <property type="project" value="TreeGrafter"/>
</dbReference>
<evidence type="ECO:0000313" key="2">
    <source>
        <dbReference type="EMBL" id="KAK4815438.1"/>
    </source>
</evidence>
<evidence type="ECO:0000313" key="3">
    <source>
        <dbReference type="Proteomes" id="UP001333110"/>
    </source>
</evidence>
<dbReference type="AlphaFoldDB" id="A0AAN7NQU1"/>
<feature type="region of interest" description="Disordered" evidence="1">
    <location>
        <begin position="162"/>
        <end position="211"/>
    </location>
</feature>
<comment type="caution">
    <text evidence="2">The sequence shown here is derived from an EMBL/GenBank/DDBJ whole genome shotgun (WGS) entry which is preliminary data.</text>
</comment>
<organism evidence="2 3">
    <name type="scientific">Mycteria americana</name>
    <name type="common">Wood stork</name>
    <dbReference type="NCBI Taxonomy" id="33587"/>
    <lineage>
        <taxon>Eukaryota</taxon>
        <taxon>Metazoa</taxon>
        <taxon>Chordata</taxon>
        <taxon>Craniata</taxon>
        <taxon>Vertebrata</taxon>
        <taxon>Euteleostomi</taxon>
        <taxon>Archelosauria</taxon>
        <taxon>Archosauria</taxon>
        <taxon>Dinosauria</taxon>
        <taxon>Saurischia</taxon>
        <taxon>Theropoda</taxon>
        <taxon>Coelurosauria</taxon>
        <taxon>Aves</taxon>
        <taxon>Neognathae</taxon>
        <taxon>Neoaves</taxon>
        <taxon>Aequornithes</taxon>
        <taxon>Ciconiiformes</taxon>
        <taxon>Ciconiidae</taxon>
        <taxon>Mycteria</taxon>
    </lineage>
</organism>
<evidence type="ECO:0000256" key="1">
    <source>
        <dbReference type="SAM" id="MobiDB-lite"/>
    </source>
</evidence>
<dbReference type="Proteomes" id="UP001333110">
    <property type="component" value="Unassembled WGS sequence"/>
</dbReference>
<dbReference type="PANTHER" id="PTHR33395">
    <property type="entry name" value="TRANSCRIPTASE, PUTATIVE-RELATED-RELATED"/>
    <property type="match status" value="1"/>
</dbReference>
<keyword evidence="3" id="KW-1185">Reference proteome</keyword>
<dbReference type="GO" id="GO:0031012">
    <property type="term" value="C:extracellular matrix"/>
    <property type="evidence" value="ECO:0007669"/>
    <property type="project" value="TreeGrafter"/>
</dbReference>
<gene>
    <name evidence="2" type="ORF">QYF61_002827</name>
</gene>
<name>A0AAN7NQU1_MYCAM</name>
<protein>
    <submittedName>
        <fullName evidence="2">Uncharacterized protein</fullName>
    </submittedName>
</protein>
<dbReference type="EMBL" id="JAUNZN010000009">
    <property type="protein sequence ID" value="KAK4815438.1"/>
    <property type="molecule type" value="Genomic_DNA"/>
</dbReference>
<sequence length="211" mass="23593">MVRSQLEPQTSVTQAASGNWCRLHGPAKRCPVKDSPTREDTLLDLLVTNKSELISDIKIGGSLGCSDHGLVEFTVLRDMSQAKSKEEYRDAAWSCRDGVRKGKAQLELNLARDARNNKKGFYRYPEEEGQRKCTPPVNTTGKLVTRRRLRYSTLLPQSSLATSLPTPLEVDGPQDGDWGSKVPPTVREDQVRDHLRNLNIPKSMGPDEMHP</sequence>
<reference evidence="2 3" key="1">
    <citation type="journal article" date="2023" name="J. Hered.">
        <title>Chromosome-level genome of the wood stork (Mycteria americana) provides insight into avian chromosome evolution.</title>
        <authorList>
            <person name="Flamio R. Jr."/>
            <person name="Ramstad K.M."/>
        </authorList>
    </citation>
    <scope>NUCLEOTIDE SEQUENCE [LARGE SCALE GENOMIC DNA]</scope>
    <source>
        <strain evidence="2">JAX WOST 10</strain>
    </source>
</reference>
<dbReference type="PANTHER" id="PTHR33395:SF22">
    <property type="entry name" value="REVERSE TRANSCRIPTASE DOMAIN-CONTAINING PROTEIN"/>
    <property type="match status" value="1"/>
</dbReference>